<organism evidence="2 3">
    <name type="scientific">Cellulophaga phage phi4:1_13</name>
    <dbReference type="NCBI Taxonomy" id="1747284"/>
    <lineage>
        <taxon>Viruses</taxon>
        <taxon>Duplodnaviria</taxon>
        <taxon>Heunggongvirae</taxon>
        <taxon>Uroviricota</taxon>
        <taxon>Caudoviricetes</taxon>
        <taxon>Lightbulbvirus</taxon>
        <taxon>Lightbulbvirus Cba41</taxon>
    </lineage>
</organism>
<accession>A0A0S2MVQ1</accession>
<gene>
    <name evidence="2" type="ORF">Phi4113_002</name>
</gene>
<evidence type="ECO:0000259" key="1">
    <source>
        <dbReference type="PROSITE" id="PS51154"/>
    </source>
</evidence>
<name>A0A0S2MVQ1_9CAUD</name>
<dbReference type="PANTHER" id="PTHR12521:SF0">
    <property type="entry name" value="ADP-RIBOSE GLYCOHYDROLASE OARD1"/>
    <property type="match status" value="1"/>
</dbReference>
<proteinExistence type="predicted"/>
<feature type="domain" description="Macro" evidence="1">
    <location>
        <begin position="1"/>
        <end position="192"/>
    </location>
</feature>
<protein>
    <submittedName>
        <fullName evidence="2">Macro domain containing protein</fullName>
    </submittedName>
</protein>
<reference evidence="2 3" key="1">
    <citation type="submission" date="2015-10" db="EMBL/GenBank/DDBJ databases">
        <title>Large-scale maps of variable infection efficiencies in aquatic Bacteriodetes phage-host model systems.</title>
        <authorList>
            <person name="Holmfeldt K."/>
            <person name="Solonenko N."/>
            <person name="Howard-Varona C."/>
            <person name="Moreno M."/>
            <person name="Malmstrom R.R."/>
            <person name="Blow M.J."/>
            <person name="Sullivan M.B."/>
        </authorList>
    </citation>
    <scope>NUCLEOTIDE SEQUENCE [LARGE SCALE GENOMIC DNA]</scope>
</reference>
<dbReference type="InterPro" id="IPR002589">
    <property type="entry name" value="Macro_dom"/>
</dbReference>
<sequence length="192" mass="21184">MEYKVIEVEGDLIEMALNGDFDVIGHGCNCHCVMGAGIAPQMAKAFGADELPLEQEYHKGEINKLGTIDWGVVPGNAKFKQVVSPSREKIVERKIFNIFKKYDVDGIIEGLIVVNAYTQFNYGSNHPDGDKIPLDYSALELCLLKMNKTFAGKHIGLPWIGCGLAGGDKTIVESMIKRIMIDCNVTIVTYNK</sequence>
<dbReference type="InterPro" id="IPR043472">
    <property type="entry name" value="Macro_dom-like"/>
</dbReference>
<dbReference type="Proteomes" id="UP000229115">
    <property type="component" value="Segment"/>
</dbReference>
<dbReference type="EMBL" id="KT962245">
    <property type="protein sequence ID" value="ALO80011.1"/>
    <property type="molecule type" value="Genomic_RNA"/>
</dbReference>
<evidence type="ECO:0000313" key="2">
    <source>
        <dbReference type="EMBL" id="ALO80011.1"/>
    </source>
</evidence>
<dbReference type="PANTHER" id="PTHR12521">
    <property type="entry name" value="PROTEIN C6ORF130"/>
    <property type="match status" value="1"/>
</dbReference>
<dbReference type="PROSITE" id="PS51154">
    <property type="entry name" value="MACRO"/>
    <property type="match status" value="1"/>
</dbReference>
<dbReference type="SUPFAM" id="SSF52949">
    <property type="entry name" value="Macro domain-like"/>
    <property type="match status" value="1"/>
</dbReference>
<evidence type="ECO:0000313" key="3">
    <source>
        <dbReference type="Proteomes" id="UP000229115"/>
    </source>
</evidence>
<dbReference type="Gene3D" id="3.40.220.10">
    <property type="entry name" value="Leucine Aminopeptidase, subunit E, domain 1"/>
    <property type="match status" value="1"/>
</dbReference>
<dbReference type="InterPro" id="IPR050892">
    <property type="entry name" value="ADP-ribose_metab_enzymes"/>
</dbReference>
<dbReference type="GO" id="GO:0140291">
    <property type="term" value="P:peptidyl-glutamate ADP-deribosylation"/>
    <property type="evidence" value="ECO:0007669"/>
    <property type="project" value="TreeGrafter"/>
</dbReference>